<comment type="caution">
    <text evidence="1">The sequence shown here is derived from an EMBL/GenBank/DDBJ whole genome shotgun (WGS) entry which is preliminary data.</text>
</comment>
<proteinExistence type="predicted"/>
<reference evidence="1" key="1">
    <citation type="submission" date="2021-06" db="EMBL/GenBank/DDBJ databases">
        <authorList>
            <person name="Huq M.A."/>
        </authorList>
    </citation>
    <scope>NUCLEOTIDE SEQUENCE</scope>
    <source>
        <strain evidence="1">MAH-26</strain>
    </source>
</reference>
<dbReference type="RefSeq" id="WP_217790918.1">
    <property type="nucleotide sequence ID" value="NZ_JAHSPG010000004.1"/>
</dbReference>
<sequence>MKYCLCVLMCLPLIVFGKKFTIVDKSAAGELTYAKQELKLFLDNKNDWHYSPDEKDADWVIVLSKKTGLAESAFSIKTTGRQAKLNVELAGRSNSDVLCAAYTLLERLGYTFELNGYQVPDQLKVNMLKNGCDTIVPVAKYRGIRQHINFPMDISSYSINDAKQYIRNLARMRFNFITFHSYPGQWYEFNGKDTTYLAGNFFYGHRHPVPNDPFFHQHIKNQNVFCIPEIEPYYDSVSIKSKMAVQWLQEVMKEAKHVGLKVQFSFEPRSTSLDVDSTINLIQQIQKQFPLADAFELMTEEAGGWGPANTDVETKQYLTSFFGNEILKDTMVTRYIQAKQADLGYLYAQVGHFVKTFNTIKARGIKTKELKIGIYCDGKYNVPVYYLAKKFANGHEIAMLPSHGSDNVAKHTTNLLKDKTDWNITQLYSWLEFDGMMFFQQNGIDGIYNLLKYEKDNFPSSRINTLAFNHWRTSENKIAARYAALATIQGPIDPTTFYKAYAKRIGIIQADSFAVAMNSIGTAYNFRKSNMAFAWLGYWKNGIRFEDANGLAKQYALYQNAAAALKNCITGKENAYADYTLKFLDNRIDASLMYLKAFLKQNELQNKNLSNAEFDAIGEQVIGLFKDCMKTYAQMMPDRGCEGTLVNIYHGPIRAVQISIAKKTGKPISEIQNSKPFDSPAPPVFQN</sequence>
<dbReference type="Proteomes" id="UP000812270">
    <property type="component" value="Unassembled WGS sequence"/>
</dbReference>
<protein>
    <submittedName>
        <fullName evidence="1">Uncharacterized protein</fullName>
    </submittedName>
</protein>
<evidence type="ECO:0000313" key="2">
    <source>
        <dbReference type="Proteomes" id="UP000812270"/>
    </source>
</evidence>
<dbReference type="AlphaFoldDB" id="A0A9E2W4B3"/>
<evidence type="ECO:0000313" key="1">
    <source>
        <dbReference type="EMBL" id="MBV4357273.1"/>
    </source>
</evidence>
<accession>A0A9E2W4B3</accession>
<name>A0A9E2W4B3_9BACT</name>
<keyword evidence="2" id="KW-1185">Reference proteome</keyword>
<dbReference type="EMBL" id="JAHSPG010000004">
    <property type="protein sequence ID" value="MBV4357273.1"/>
    <property type="molecule type" value="Genomic_DNA"/>
</dbReference>
<organism evidence="1 2">
    <name type="scientific">Pinibacter aurantiacus</name>
    <dbReference type="NCBI Taxonomy" id="2851599"/>
    <lineage>
        <taxon>Bacteria</taxon>
        <taxon>Pseudomonadati</taxon>
        <taxon>Bacteroidota</taxon>
        <taxon>Chitinophagia</taxon>
        <taxon>Chitinophagales</taxon>
        <taxon>Chitinophagaceae</taxon>
        <taxon>Pinibacter</taxon>
    </lineage>
</organism>
<gene>
    <name evidence="1" type="ORF">KTO63_08960</name>
</gene>